<feature type="transmembrane region" description="Helical" evidence="5">
    <location>
        <begin position="184"/>
        <end position="205"/>
    </location>
</feature>
<evidence type="ECO:0000256" key="5">
    <source>
        <dbReference type="SAM" id="Phobius"/>
    </source>
</evidence>
<dbReference type="InterPro" id="IPR049680">
    <property type="entry name" value="FLVCR1-2_SLC49-like"/>
</dbReference>
<keyword evidence="6" id="KW-1185">Reference proteome</keyword>
<evidence type="ECO:0000256" key="1">
    <source>
        <dbReference type="ARBA" id="ARBA00004141"/>
    </source>
</evidence>
<evidence type="ECO:0000313" key="7">
    <source>
        <dbReference type="WBParaSite" id="PSAMB.scaffold8173size6532.g31053.t1"/>
    </source>
</evidence>
<comment type="subcellular location">
    <subcellularLocation>
        <location evidence="1">Membrane</location>
        <topology evidence="1">Multi-pass membrane protein</topology>
    </subcellularLocation>
</comment>
<dbReference type="AlphaFoldDB" id="A0A914XI29"/>
<dbReference type="WBParaSite" id="PSAMB.scaffold8173size6532.g31053.t1">
    <property type="protein sequence ID" value="PSAMB.scaffold8173size6532.g31053.t1"/>
    <property type="gene ID" value="PSAMB.scaffold8173size6532.g31053"/>
</dbReference>
<dbReference type="Gene3D" id="1.20.1250.20">
    <property type="entry name" value="MFS general substrate transporter like domains"/>
    <property type="match status" value="1"/>
</dbReference>
<dbReference type="Pfam" id="PF07690">
    <property type="entry name" value="MFS_1"/>
    <property type="match status" value="1"/>
</dbReference>
<keyword evidence="3 5" id="KW-1133">Transmembrane helix</keyword>
<evidence type="ECO:0000313" key="6">
    <source>
        <dbReference type="Proteomes" id="UP000887566"/>
    </source>
</evidence>
<evidence type="ECO:0000256" key="4">
    <source>
        <dbReference type="ARBA" id="ARBA00023136"/>
    </source>
</evidence>
<dbReference type="InterPro" id="IPR011701">
    <property type="entry name" value="MFS"/>
</dbReference>
<feature type="transmembrane region" description="Helical" evidence="5">
    <location>
        <begin position="116"/>
        <end position="136"/>
    </location>
</feature>
<dbReference type="InterPro" id="IPR036259">
    <property type="entry name" value="MFS_trans_sf"/>
</dbReference>
<feature type="transmembrane region" description="Helical" evidence="5">
    <location>
        <begin position="423"/>
        <end position="444"/>
    </location>
</feature>
<feature type="transmembrane region" description="Helical" evidence="5">
    <location>
        <begin position="18"/>
        <end position="43"/>
    </location>
</feature>
<evidence type="ECO:0000256" key="2">
    <source>
        <dbReference type="ARBA" id="ARBA00022692"/>
    </source>
</evidence>
<dbReference type="CDD" id="cd17399">
    <property type="entry name" value="MFS_MFSD7"/>
    <property type="match status" value="1"/>
</dbReference>
<evidence type="ECO:0000256" key="3">
    <source>
        <dbReference type="ARBA" id="ARBA00022989"/>
    </source>
</evidence>
<feature type="transmembrane region" description="Helical" evidence="5">
    <location>
        <begin position="55"/>
        <end position="77"/>
    </location>
</feature>
<reference evidence="7" key="1">
    <citation type="submission" date="2022-11" db="UniProtKB">
        <authorList>
            <consortium name="WormBaseParasite"/>
        </authorList>
    </citation>
    <scope>IDENTIFICATION</scope>
</reference>
<dbReference type="Proteomes" id="UP000887566">
    <property type="component" value="Unplaced"/>
</dbReference>
<feature type="transmembrane region" description="Helical" evidence="5">
    <location>
        <begin position="232"/>
        <end position="253"/>
    </location>
</feature>
<accession>A0A914XI29</accession>
<sequence length="483" mass="52128">MADAVINDEGYQLYARRWFVLVVVCGLNFSNAMMWITFAPVTYYTNGYYCEGCDYAATLLNIVFMACSIPIGFVAMWSVDRFGLRSGCVFGAWTNCAGGIIRAIASTGWIPVHLRFPVVLAGQVIAACGQPFIMYLPTKLAAFWFPDNQRAIANTLSSMSNPLGIAAMYALSPLIVDDVRPDNFLVLNIIVAGPALLVALMTLGVTSSRPPTPPAASAASEEAPRFWAGLKMALRTPAFLVLAVTLGGGVGLFNSLYNNLQPMLCVKGYSNTFIGAMGALLIISGLIGAAISGVLVDKTKMFQEIMKVSFAGAGIAACSYCVAIQYEGQHAWVVASVFMFGLFGFAIYPIGLEIGVETTYPVAEATSTGLIIITGQLEGVLFVVLTGALTQSITPAEKIVQTCKTDSSATSDVDVLDWKWSAVAWNIMAVTLIVIFIVFFWPRYKRIEYENQKRVNRPLAGDSLQPPIVDVEYSNFVGDSSHL</sequence>
<feature type="transmembrane region" description="Helical" evidence="5">
    <location>
        <begin position="308"/>
        <end position="326"/>
    </location>
</feature>
<dbReference type="PANTHER" id="PTHR10924:SF30">
    <property type="entry name" value="MFS DOMAIN-CONTAINING PROTEIN"/>
    <property type="match status" value="1"/>
</dbReference>
<dbReference type="PANTHER" id="PTHR10924">
    <property type="entry name" value="MAJOR FACILITATOR SUPERFAMILY PROTEIN-RELATED"/>
    <property type="match status" value="1"/>
</dbReference>
<organism evidence="6 7">
    <name type="scientific">Plectus sambesii</name>
    <dbReference type="NCBI Taxonomy" id="2011161"/>
    <lineage>
        <taxon>Eukaryota</taxon>
        <taxon>Metazoa</taxon>
        <taxon>Ecdysozoa</taxon>
        <taxon>Nematoda</taxon>
        <taxon>Chromadorea</taxon>
        <taxon>Plectida</taxon>
        <taxon>Plectina</taxon>
        <taxon>Plectoidea</taxon>
        <taxon>Plectidae</taxon>
        <taxon>Plectus</taxon>
    </lineage>
</organism>
<dbReference type="SUPFAM" id="SSF103473">
    <property type="entry name" value="MFS general substrate transporter"/>
    <property type="match status" value="1"/>
</dbReference>
<name>A0A914XI29_9BILA</name>
<keyword evidence="4 5" id="KW-0472">Membrane</keyword>
<feature type="transmembrane region" description="Helical" evidence="5">
    <location>
        <begin position="332"/>
        <end position="356"/>
    </location>
</feature>
<feature type="transmembrane region" description="Helical" evidence="5">
    <location>
        <begin position="151"/>
        <end position="172"/>
    </location>
</feature>
<keyword evidence="2 5" id="KW-0812">Transmembrane</keyword>
<proteinExistence type="predicted"/>
<feature type="transmembrane region" description="Helical" evidence="5">
    <location>
        <begin position="273"/>
        <end position="296"/>
    </location>
</feature>
<protein>
    <submittedName>
        <fullName evidence="7">Uncharacterized protein</fullName>
    </submittedName>
</protein>
<dbReference type="GO" id="GO:0022857">
    <property type="term" value="F:transmembrane transporter activity"/>
    <property type="evidence" value="ECO:0007669"/>
    <property type="project" value="InterPro"/>
</dbReference>
<dbReference type="GO" id="GO:0016020">
    <property type="term" value="C:membrane"/>
    <property type="evidence" value="ECO:0007669"/>
    <property type="project" value="UniProtKB-SubCell"/>
</dbReference>